<comment type="caution">
    <text evidence="7">The sequence shown here is derived from an EMBL/GenBank/DDBJ whole genome shotgun (WGS) entry which is preliminary data.</text>
</comment>
<dbReference type="GO" id="GO:0004386">
    <property type="term" value="F:helicase activity"/>
    <property type="evidence" value="ECO:0007669"/>
    <property type="project" value="UniProtKB-KW"/>
</dbReference>
<keyword evidence="4" id="KW-0067">ATP-binding</keyword>
<gene>
    <name evidence="7" type="primary">hrpB</name>
    <name evidence="7" type="ORF">LLY24_14435</name>
</gene>
<dbReference type="NCBIfam" id="TIGR01970">
    <property type="entry name" value="DEAH_box_HrpB"/>
    <property type="match status" value="1"/>
</dbReference>
<evidence type="ECO:0000256" key="2">
    <source>
        <dbReference type="ARBA" id="ARBA00022801"/>
    </source>
</evidence>
<dbReference type="PROSITE" id="PS51194">
    <property type="entry name" value="HELICASE_CTER"/>
    <property type="match status" value="1"/>
</dbReference>
<dbReference type="InterPro" id="IPR049614">
    <property type="entry name" value="HrpB_DEXH"/>
</dbReference>
<dbReference type="InterPro" id="IPR056329">
    <property type="entry name" value="CON_HrpB"/>
</dbReference>
<evidence type="ECO:0000313" key="7">
    <source>
        <dbReference type="EMBL" id="MCS2610514.1"/>
    </source>
</evidence>
<dbReference type="InterPro" id="IPR027417">
    <property type="entry name" value="P-loop_NTPase"/>
</dbReference>
<keyword evidence="2" id="KW-0378">Hydrolase</keyword>
<dbReference type="PANTHER" id="PTHR43519">
    <property type="entry name" value="ATP-DEPENDENT RNA HELICASE HRPB"/>
    <property type="match status" value="1"/>
</dbReference>
<dbReference type="InterPro" id="IPR010225">
    <property type="entry name" value="HrpB"/>
</dbReference>
<name>A0ABT2EFZ4_9GAMM</name>
<dbReference type="CDD" id="cd17990">
    <property type="entry name" value="DEXHc_HrpB"/>
    <property type="match status" value="1"/>
</dbReference>
<proteinExistence type="predicted"/>
<feature type="domain" description="Helicase ATP-binding" evidence="5">
    <location>
        <begin position="12"/>
        <end position="166"/>
    </location>
</feature>
<keyword evidence="8" id="KW-1185">Reference proteome</keyword>
<keyword evidence="1" id="KW-0547">Nucleotide-binding</keyword>
<dbReference type="InterPro" id="IPR011545">
    <property type="entry name" value="DEAD/DEAH_box_helicase_dom"/>
</dbReference>
<dbReference type="PROSITE" id="PS51192">
    <property type="entry name" value="HELICASE_ATP_BIND_1"/>
    <property type="match status" value="1"/>
</dbReference>
<dbReference type="Pfam" id="PF00270">
    <property type="entry name" value="DEAD"/>
    <property type="match status" value="1"/>
</dbReference>
<dbReference type="EMBL" id="JAJISC010000007">
    <property type="protein sequence ID" value="MCS2610514.1"/>
    <property type="molecule type" value="Genomic_DNA"/>
</dbReference>
<sequence>MLPIDAILDTLGAALDDHPSAVLVAQPGAGKTTRVPPYLLERSWCQGQRLLLLEPRRVAVRLAASFMAEQLGEVVGKRIGYRMRGESRVSAETRLEVVTPGVLLRLLQSDPLLEGVAGIVFDEFHERSLAADLALALALDVQSSVREELRLLVMSATLDTQAVRAALGEQTPILDCPGREYPVETRYRPLRERDDQTMQVASVLDEALTLPQTQSMLLIAPTIRDVNQFVDAFTPRYPELEVRPLHGGLSLDDQQVALTPSPVKASQTQPSQVKPSKNKKRLIVATAIAESSLTVPDVNVVIDLGRERVPVFETRSGFAHLATRRVNRASADQRRGRAGRTAPGWCFRLWASEQPLAPFGEPEMLQADVSGVVLELAQWGVTSPNALRWVTPVPVSAWEKGQALLQLLGALDTDGGLTPLGRRSSEWRLSPRLAIMLARADELKAMALACALAPLLESEGSEGGFSLAALQERLRQPMRYPLWRREAARLARQAKVALPTAVDEEQLSGLLALAYPDRLAQRTEEGRFRLVNGVTARLAPSDPLAHSAWLVAVEAHRQDVAESSGEVIRGIRCAVALSRTMIERLYGVHLGWQPRVEWDDAEGRLIGREQRSLGALVVAQRPLNTLPRERISAALIEALRQRPWLLTQNEALSNLRGRLMLLHQHHGEAGWPDPAEAPLLASLETWLGPYLDGITRLAQFEKAPLENWFRQRLTWEQQVALERLVPASLPVPSQADITLDYAPCLGGQPPVLALKLQEAFGWRQTPTVLDGEVTVMVHLLSPARRVLQITQDLAHFWQHGYPDVRKEMRGRYPKHPWPEDPLTALATAATKRKMARH</sequence>
<organism evidence="7 8">
    <name type="scientific">Halomonas dongshanensis</name>
    <dbReference type="NCBI Taxonomy" id="2890835"/>
    <lineage>
        <taxon>Bacteria</taxon>
        <taxon>Pseudomonadati</taxon>
        <taxon>Pseudomonadota</taxon>
        <taxon>Gammaproteobacteria</taxon>
        <taxon>Oceanospirillales</taxon>
        <taxon>Halomonadaceae</taxon>
        <taxon>Halomonas</taxon>
    </lineage>
</organism>
<evidence type="ECO:0000259" key="6">
    <source>
        <dbReference type="PROSITE" id="PS51194"/>
    </source>
</evidence>
<dbReference type="Gene3D" id="3.40.50.300">
    <property type="entry name" value="P-loop containing nucleotide triphosphate hydrolases"/>
    <property type="match status" value="2"/>
</dbReference>
<dbReference type="PIRSF" id="PIRSF005496">
    <property type="entry name" value="ATP_hel_hrpB"/>
    <property type="match status" value="1"/>
</dbReference>
<feature type="domain" description="Helicase C-terminal" evidence="6">
    <location>
        <begin position="203"/>
        <end position="380"/>
    </location>
</feature>
<dbReference type="SUPFAM" id="SSF52540">
    <property type="entry name" value="P-loop containing nucleoside triphosphate hydrolases"/>
    <property type="match status" value="1"/>
</dbReference>
<evidence type="ECO:0000313" key="8">
    <source>
        <dbReference type="Proteomes" id="UP001165542"/>
    </source>
</evidence>
<evidence type="ECO:0000256" key="3">
    <source>
        <dbReference type="ARBA" id="ARBA00022806"/>
    </source>
</evidence>
<dbReference type="SMART" id="SM00490">
    <property type="entry name" value="HELICc"/>
    <property type="match status" value="1"/>
</dbReference>
<dbReference type="SMART" id="SM00487">
    <property type="entry name" value="DEXDc"/>
    <property type="match status" value="1"/>
</dbReference>
<keyword evidence="3 7" id="KW-0347">Helicase</keyword>
<dbReference type="InterPro" id="IPR007502">
    <property type="entry name" value="Helicase-assoc_dom"/>
</dbReference>
<evidence type="ECO:0000256" key="4">
    <source>
        <dbReference type="ARBA" id="ARBA00022840"/>
    </source>
</evidence>
<dbReference type="SMART" id="SM00847">
    <property type="entry name" value="HA2"/>
    <property type="match status" value="1"/>
</dbReference>
<evidence type="ECO:0000256" key="1">
    <source>
        <dbReference type="ARBA" id="ARBA00022741"/>
    </source>
</evidence>
<evidence type="ECO:0000259" key="5">
    <source>
        <dbReference type="PROSITE" id="PS51192"/>
    </source>
</evidence>
<dbReference type="Pfam" id="PF08482">
    <property type="entry name" value="HrpB_C"/>
    <property type="match status" value="1"/>
</dbReference>
<dbReference type="InterPro" id="IPR013689">
    <property type="entry name" value="RNA_helicase_ATP-dep_HrpB_C"/>
</dbReference>
<dbReference type="Pfam" id="PF24473">
    <property type="entry name" value="CON_HrpB"/>
    <property type="match status" value="1"/>
</dbReference>
<protein>
    <submittedName>
        <fullName evidence="7">ATP-dependent helicase HrpB</fullName>
    </submittedName>
</protein>
<dbReference type="Pfam" id="PF00271">
    <property type="entry name" value="Helicase_C"/>
    <property type="match status" value="1"/>
</dbReference>
<dbReference type="CDD" id="cd18791">
    <property type="entry name" value="SF2_C_RHA"/>
    <property type="match status" value="1"/>
</dbReference>
<dbReference type="InterPro" id="IPR001650">
    <property type="entry name" value="Helicase_C-like"/>
</dbReference>
<reference evidence="7" key="1">
    <citation type="submission" date="2021-11" db="EMBL/GenBank/DDBJ databases">
        <title>Halomonas sp., isolated from a coastal aquaculture zone in Dongshan Bay.</title>
        <authorList>
            <person name="Lin W."/>
        </authorList>
    </citation>
    <scope>NUCLEOTIDE SEQUENCE</scope>
    <source>
        <strain evidence="7">Yzlin-01</strain>
    </source>
</reference>
<dbReference type="Gene3D" id="1.20.120.1080">
    <property type="match status" value="1"/>
</dbReference>
<dbReference type="RefSeq" id="WP_259037014.1">
    <property type="nucleotide sequence ID" value="NZ_JAJISC010000007.1"/>
</dbReference>
<accession>A0ABT2EFZ4</accession>
<dbReference type="InterPro" id="IPR014001">
    <property type="entry name" value="Helicase_ATP-bd"/>
</dbReference>
<dbReference type="Proteomes" id="UP001165542">
    <property type="component" value="Unassembled WGS sequence"/>
</dbReference>
<dbReference type="PANTHER" id="PTHR43519:SF1">
    <property type="entry name" value="ATP-DEPENDENT RNA HELICASE HRPB"/>
    <property type="match status" value="1"/>
</dbReference>